<dbReference type="RefSeq" id="WP_253654610.1">
    <property type="nucleotide sequence ID" value="NZ_BAAAOE010000003.1"/>
</dbReference>
<feature type="transmembrane region" description="Helical" evidence="1">
    <location>
        <begin position="101"/>
        <end position="120"/>
    </location>
</feature>
<evidence type="ECO:0000313" key="2">
    <source>
        <dbReference type="EMBL" id="MCP2160956.1"/>
    </source>
</evidence>
<feature type="transmembrane region" description="Helical" evidence="1">
    <location>
        <begin position="306"/>
        <end position="327"/>
    </location>
</feature>
<feature type="transmembrane region" description="Helical" evidence="1">
    <location>
        <begin position="140"/>
        <end position="171"/>
    </location>
</feature>
<feature type="transmembrane region" description="Helical" evidence="1">
    <location>
        <begin position="183"/>
        <end position="203"/>
    </location>
</feature>
<evidence type="ECO:0000313" key="3">
    <source>
        <dbReference type="Proteomes" id="UP001205740"/>
    </source>
</evidence>
<organism evidence="2 3">
    <name type="scientific">Williamsia serinedens</name>
    <dbReference type="NCBI Taxonomy" id="391736"/>
    <lineage>
        <taxon>Bacteria</taxon>
        <taxon>Bacillati</taxon>
        <taxon>Actinomycetota</taxon>
        <taxon>Actinomycetes</taxon>
        <taxon>Mycobacteriales</taxon>
        <taxon>Nocardiaceae</taxon>
        <taxon>Williamsia</taxon>
    </lineage>
</organism>
<keyword evidence="1" id="KW-1133">Transmembrane helix</keyword>
<dbReference type="EMBL" id="JAMTCG010000003">
    <property type="protein sequence ID" value="MCP2160956.1"/>
    <property type="molecule type" value="Genomic_DNA"/>
</dbReference>
<keyword evidence="1" id="KW-0812">Transmembrane</keyword>
<keyword evidence="3" id="KW-1185">Reference proteome</keyword>
<feature type="transmembrane region" description="Helical" evidence="1">
    <location>
        <begin position="406"/>
        <end position="424"/>
    </location>
</feature>
<dbReference type="Proteomes" id="UP001205740">
    <property type="component" value="Unassembled WGS sequence"/>
</dbReference>
<protein>
    <submittedName>
        <fullName evidence="2">Citrate transporter</fullName>
    </submittedName>
</protein>
<name>A0ABT1H136_9NOCA</name>
<feature type="transmembrane region" description="Helical" evidence="1">
    <location>
        <begin position="374"/>
        <end position="399"/>
    </location>
</feature>
<feature type="transmembrane region" description="Helical" evidence="1">
    <location>
        <begin position="334"/>
        <end position="354"/>
    </location>
</feature>
<feature type="transmembrane region" description="Helical" evidence="1">
    <location>
        <begin position="277"/>
        <end position="300"/>
    </location>
</feature>
<accession>A0ABT1H136</accession>
<comment type="caution">
    <text evidence="2">The sequence shown here is derived from an EMBL/GenBank/DDBJ whole genome shotgun (WGS) entry which is preliminary data.</text>
</comment>
<keyword evidence="1" id="KW-0472">Membrane</keyword>
<feature type="transmembrane region" description="Helical" evidence="1">
    <location>
        <begin position="452"/>
        <end position="474"/>
    </location>
</feature>
<gene>
    <name evidence="2" type="ORF">LX12_002143</name>
</gene>
<sequence length="477" mass="49115">MTTVTSTDRTRPDRTTPRRPRVVDVLGLVSLVVSLVVGVTVDPSTLWGFLPIALYGVLAAMGMPIVRATMIAVLSGLLILLPGPAMALDMAYDAITDQVTVIGVAILFGGALAEVLRVTGAATTIVTTTLRGAGTTSTTAVAAGIMTTCCVLVTALGTLAGALAVAVPVLLPVAARAGLTRSATASAVFIGGCAGFGIAPFAGGTIAVMQAADVGYVEYLWRGGIWLPVLSFAIGMLVVPWIQRRTVDNDDHYPAEQLGAVPHAVDDDTRRRASRAAIAFTVTLIVVLSVATVLTIGVVLPLVALPLLAVVTAVAGGMRPAAFLGAVRRGASSLAWLFALFLLLAVLFTAIARIDPFSVVLGSFGDDIGHMTPFLLAMTIAVIGWIGIPGATGAQVVLVDKVFGPLADVAGIGAAVWVVVLLFSSKADTYGPLPNPTMVGVMGLCRSTNLRAIFLTAWTVLVPIVAVYTLLILIGTR</sequence>
<evidence type="ECO:0000256" key="1">
    <source>
        <dbReference type="SAM" id="Phobius"/>
    </source>
</evidence>
<feature type="transmembrane region" description="Helical" evidence="1">
    <location>
        <begin position="21"/>
        <end position="41"/>
    </location>
</feature>
<reference evidence="2 3" key="1">
    <citation type="submission" date="2022-06" db="EMBL/GenBank/DDBJ databases">
        <title>Genomic Encyclopedia of Archaeal and Bacterial Type Strains, Phase II (KMG-II): from individual species to whole genera.</title>
        <authorList>
            <person name="Goeker M."/>
        </authorList>
    </citation>
    <scope>NUCLEOTIDE SEQUENCE [LARGE SCALE GENOMIC DNA]</scope>
    <source>
        <strain evidence="2 3">DSM 45037</strain>
    </source>
</reference>
<feature type="transmembrane region" description="Helical" evidence="1">
    <location>
        <begin position="223"/>
        <end position="242"/>
    </location>
</feature>
<feature type="transmembrane region" description="Helical" evidence="1">
    <location>
        <begin position="53"/>
        <end position="81"/>
    </location>
</feature>
<proteinExistence type="predicted"/>